<evidence type="ECO:0000313" key="1">
    <source>
        <dbReference type="EMBL" id="KAI0040891.1"/>
    </source>
</evidence>
<keyword evidence="2" id="KW-1185">Reference proteome</keyword>
<sequence>MVGNSPNDRSRSVLRKLKDTITDIFTSDPSRSRSRQRSYSRSGRRSSSNDYKHRSSSRHPSSSRQRSSSRHRASGQRSSSAHYTSRRRTNSTPAPPTYRTPVQPIMYSHSTSATPFPSYNPPPNVSQQYLYAGGYGQMTSHNSSPNRSPGRSRQSSMHPSPGHSPSGSYSGQHVYQPTRTQPIPIPAYDRRQRSHSTSYGGHSQPQQAMYQQSRPPTSQLPTSQLPYGGFYSNGSSPNRSPSYSQKPLGYNASPTYLHPGGHHGRSTSFDSRVPWGGAHQPTAPQQGSDSYMRGEGTRSRKSSLKNPVDMRLNPKFVVGFTPSTKSK</sequence>
<gene>
    <name evidence="1" type="ORF">FA95DRAFT_1611445</name>
</gene>
<name>A0ACB8RBB7_9AGAM</name>
<comment type="caution">
    <text evidence="1">The sequence shown here is derived from an EMBL/GenBank/DDBJ whole genome shotgun (WGS) entry which is preliminary data.</text>
</comment>
<dbReference type="Proteomes" id="UP000814033">
    <property type="component" value="Unassembled WGS sequence"/>
</dbReference>
<dbReference type="EMBL" id="MU276160">
    <property type="protein sequence ID" value="KAI0040891.1"/>
    <property type="molecule type" value="Genomic_DNA"/>
</dbReference>
<accession>A0ACB8RBB7</accession>
<protein>
    <submittedName>
        <fullName evidence="1">Uncharacterized protein</fullName>
    </submittedName>
</protein>
<reference evidence="1" key="2">
    <citation type="journal article" date="2022" name="New Phytol.">
        <title>Evolutionary transition to the ectomycorrhizal habit in the genomes of a hyperdiverse lineage of mushroom-forming fungi.</title>
        <authorList>
            <person name="Looney B."/>
            <person name="Miyauchi S."/>
            <person name="Morin E."/>
            <person name="Drula E."/>
            <person name="Courty P.E."/>
            <person name="Kohler A."/>
            <person name="Kuo A."/>
            <person name="LaButti K."/>
            <person name="Pangilinan J."/>
            <person name="Lipzen A."/>
            <person name="Riley R."/>
            <person name="Andreopoulos W."/>
            <person name="He G."/>
            <person name="Johnson J."/>
            <person name="Nolan M."/>
            <person name="Tritt A."/>
            <person name="Barry K.W."/>
            <person name="Grigoriev I.V."/>
            <person name="Nagy L.G."/>
            <person name="Hibbett D."/>
            <person name="Henrissat B."/>
            <person name="Matheny P.B."/>
            <person name="Labbe J."/>
            <person name="Martin F.M."/>
        </authorList>
    </citation>
    <scope>NUCLEOTIDE SEQUENCE</scope>
    <source>
        <strain evidence="1">FP105234-sp</strain>
    </source>
</reference>
<proteinExistence type="predicted"/>
<reference evidence="1" key="1">
    <citation type="submission" date="2021-02" db="EMBL/GenBank/DDBJ databases">
        <authorList>
            <consortium name="DOE Joint Genome Institute"/>
            <person name="Ahrendt S."/>
            <person name="Looney B.P."/>
            <person name="Miyauchi S."/>
            <person name="Morin E."/>
            <person name="Drula E."/>
            <person name="Courty P.E."/>
            <person name="Chicoki N."/>
            <person name="Fauchery L."/>
            <person name="Kohler A."/>
            <person name="Kuo A."/>
            <person name="Labutti K."/>
            <person name="Pangilinan J."/>
            <person name="Lipzen A."/>
            <person name="Riley R."/>
            <person name="Andreopoulos W."/>
            <person name="He G."/>
            <person name="Johnson J."/>
            <person name="Barry K.W."/>
            <person name="Grigoriev I.V."/>
            <person name="Nagy L."/>
            <person name="Hibbett D."/>
            <person name="Henrissat B."/>
            <person name="Matheny P.B."/>
            <person name="Labbe J."/>
            <person name="Martin F."/>
        </authorList>
    </citation>
    <scope>NUCLEOTIDE SEQUENCE</scope>
    <source>
        <strain evidence="1">FP105234-sp</strain>
    </source>
</reference>
<organism evidence="1 2">
    <name type="scientific">Auriscalpium vulgare</name>
    <dbReference type="NCBI Taxonomy" id="40419"/>
    <lineage>
        <taxon>Eukaryota</taxon>
        <taxon>Fungi</taxon>
        <taxon>Dikarya</taxon>
        <taxon>Basidiomycota</taxon>
        <taxon>Agaricomycotina</taxon>
        <taxon>Agaricomycetes</taxon>
        <taxon>Russulales</taxon>
        <taxon>Auriscalpiaceae</taxon>
        <taxon>Auriscalpium</taxon>
    </lineage>
</organism>
<evidence type="ECO:0000313" key="2">
    <source>
        <dbReference type="Proteomes" id="UP000814033"/>
    </source>
</evidence>